<name>A0A8C4LCS2_EQUAS</name>
<sequence length="159" mass="16636">MPASSSPRRPCPSWRGCCSCTGPWGPLTPPGPRPRHGKGGHTAGAFEPCRCHCDVMVTSSFCLPCKASCVRSSGCITSTARSCPARPSASSTSSSSSHWPAGWPRRCWRGSSWRPSASSTSPWGLSGEGRLRRVGGGGRLLGPVLGQPLLEAISSLSTR</sequence>
<evidence type="ECO:0000256" key="1">
    <source>
        <dbReference type="SAM" id="MobiDB-lite"/>
    </source>
</evidence>
<accession>A0A8C4LCS2</accession>
<feature type="compositionally biased region" description="Low complexity" evidence="1">
    <location>
        <begin position="79"/>
        <end position="97"/>
    </location>
</feature>
<organism evidence="2">
    <name type="scientific">Equus asinus asinus</name>
    <dbReference type="NCBI Taxonomy" id="83772"/>
    <lineage>
        <taxon>Eukaryota</taxon>
        <taxon>Metazoa</taxon>
        <taxon>Chordata</taxon>
        <taxon>Craniata</taxon>
        <taxon>Vertebrata</taxon>
        <taxon>Euteleostomi</taxon>
        <taxon>Mammalia</taxon>
        <taxon>Eutheria</taxon>
        <taxon>Laurasiatheria</taxon>
        <taxon>Perissodactyla</taxon>
        <taxon>Equidae</taxon>
        <taxon>Equus</taxon>
    </lineage>
</organism>
<dbReference type="OMA" id="LGGCPCT"/>
<evidence type="ECO:0000313" key="2">
    <source>
        <dbReference type="Ensembl" id="ENSEASP00005006087.1"/>
    </source>
</evidence>
<protein>
    <submittedName>
        <fullName evidence="2">Uncharacterized protein</fullName>
    </submittedName>
</protein>
<feature type="region of interest" description="Disordered" evidence="1">
    <location>
        <begin position="79"/>
        <end position="102"/>
    </location>
</feature>
<reference evidence="2" key="1">
    <citation type="submission" date="2023-03" db="UniProtKB">
        <authorList>
            <consortium name="Ensembl"/>
        </authorList>
    </citation>
    <scope>IDENTIFICATION</scope>
</reference>
<dbReference type="AlphaFoldDB" id="A0A8C4LCS2"/>
<proteinExistence type="predicted"/>
<dbReference type="Ensembl" id="ENSEAST00005006667.1">
    <property type="protein sequence ID" value="ENSEASP00005006087.1"/>
    <property type="gene ID" value="ENSEASG00005004518.1"/>
</dbReference>